<accession>A0A854BYW0</accession>
<feature type="transmembrane region" description="Helical" evidence="1">
    <location>
        <begin position="388"/>
        <end position="405"/>
    </location>
</feature>
<feature type="transmembrane region" description="Helical" evidence="1">
    <location>
        <begin position="356"/>
        <end position="376"/>
    </location>
</feature>
<feature type="transmembrane region" description="Helical" evidence="1">
    <location>
        <begin position="135"/>
        <end position="158"/>
    </location>
</feature>
<reference evidence="2" key="3">
    <citation type="submission" date="2021-09" db="EMBL/GenBank/DDBJ databases">
        <authorList>
            <person name="Gilroy R."/>
        </authorList>
    </citation>
    <scope>NUCLEOTIDE SEQUENCE</scope>
    <source>
        <strain evidence="2">9794</strain>
    </source>
</reference>
<evidence type="ECO:0000313" key="4">
    <source>
        <dbReference type="Proteomes" id="UP000186685"/>
    </source>
</evidence>
<feature type="transmembrane region" description="Helical" evidence="1">
    <location>
        <begin position="64"/>
        <end position="83"/>
    </location>
</feature>
<keyword evidence="1" id="KW-0812">Transmembrane</keyword>
<feature type="transmembrane region" description="Helical" evidence="1">
    <location>
        <begin position="170"/>
        <end position="193"/>
    </location>
</feature>
<protein>
    <submittedName>
        <fullName evidence="2">DUF5687 family protein</fullName>
    </submittedName>
</protein>
<feature type="transmembrane region" description="Helical" evidence="1">
    <location>
        <begin position="205"/>
        <end position="225"/>
    </location>
</feature>
<sequence>MLLTEIRRNQKLAAKRNPMYDRNRFAKFLIYLFTAFWAAYLILIGVTLPIAFEEGFPTMEPYDMLNACLPGFLFIDFLLRFLFPTPVQQIKPYLLLPIKKQQLINVLLVQVGLKAFNLFWLFFFVPFAAMTVVRFYGVTGVVCYALGIWLLMVANAYWSVLVRTLQRRHIVWVLLPVGCYVLLAVGGFFYSYVSDFSMTLGEALIQGKILAYLGILVVIALLAFLNSRVQMACIYSELNRREKMPQVKHAGRYRFLNHFGLTGEYMKLELKMIFRNKAPKKNFQMMSIVIVLFALALFGMSHTEEATWFTLYLYSIYCFTGYAISILSRIMAYEGAYLDGLMMRRDSLLHLFRAKYYVYCLLLLIPLVCLLPSVIWSNCSVSMLVSQLVYTAGVTFPVIMLLALVNRKTAPLDASLMGKGQWNSPFQMLAVAFAFFVPMALCRILLLWMEPSTAYLVCTLLGVPGIVLHPLWCKLLYRKVFQKRHSLMEDLRETR</sequence>
<feature type="transmembrane region" description="Helical" evidence="1">
    <location>
        <begin position="103"/>
        <end position="129"/>
    </location>
</feature>
<evidence type="ECO:0000313" key="2">
    <source>
        <dbReference type="EMBL" id="HJF81828.1"/>
    </source>
</evidence>
<keyword evidence="1" id="KW-0472">Membrane</keyword>
<dbReference type="Pfam" id="PF18940">
    <property type="entry name" value="DUF5687"/>
    <property type="match status" value="1"/>
</dbReference>
<dbReference type="InterPro" id="IPR043742">
    <property type="entry name" value="DUF5687"/>
</dbReference>
<reference evidence="2" key="2">
    <citation type="journal article" date="2021" name="PeerJ">
        <title>Extensive microbial diversity within the chicken gut microbiome revealed by metagenomics and culture.</title>
        <authorList>
            <person name="Gilroy R."/>
            <person name="Ravi A."/>
            <person name="Getino M."/>
            <person name="Pursley I."/>
            <person name="Horton D.L."/>
            <person name="Alikhan N.F."/>
            <person name="Baker D."/>
            <person name="Gharbi K."/>
            <person name="Hall N."/>
            <person name="Watson M."/>
            <person name="Adriaenssens E.M."/>
            <person name="Foster-Nyarko E."/>
            <person name="Jarju S."/>
            <person name="Secka A."/>
            <person name="Antonio M."/>
            <person name="Oren A."/>
            <person name="Chaudhuri R.R."/>
            <person name="La Ragione R."/>
            <person name="Hildebrand F."/>
            <person name="Pallen M.J."/>
        </authorList>
    </citation>
    <scope>NUCLEOTIDE SEQUENCE</scope>
    <source>
        <strain evidence="2">9794</strain>
    </source>
</reference>
<comment type="caution">
    <text evidence="3">The sequence shown here is derived from an EMBL/GenBank/DDBJ whole genome shotgun (WGS) entry which is preliminary data.</text>
</comment>
<dbReference type="EMBL" id="DYWE01000094">
    <property type="protein sequence ID" value="HJF81828.1"/>
    <property type="molecule type" value="Genomic_DNA"/>
</dbReference>
<dbReference type="RefSeq" id="WP_022052388.1">
    <property type="nucleotide sequence ID" value="NZ_DYWE01000094.1"/>
</dbReference>
<dbReference type="Proteomes" id="UP000186685">
    <property type="component" value="Unassembled WGS sequence"/>
</dbReference>
<dbReference type="Proteomes" id="UP000722357">
    <property type="component" value="Unassembled WGS sequence"/>
</dbReference>
<organism evidence="3 4">
    <name type="scientific">Phocaeicola plebeius</name>
    <dbReference type="NCBI Taxonomy" id="310297"/>
    <lineage>
        <taxon>Bacteria</taxon>
        <taxon>Pseudomonadati</taxon>
        <taxon>Bacteroidota</taxon>
        <taxon>Bacteroidia</taxon>
        <taxon>Bacteroidales</taxon>
        <taxon>Bacteroidaceae</taxon>
        <taxon>Phocaeicola</taxon>
    </lineage>
</organism>
<proteinExistence type="predicted"/>
<dbReference type="AlphaFoldDB" id="A0A854BYW0"/>
<feature type="transmembrane region" description="Helical" evidence="1">
    <location>
        <begin position="454"/>
        <end position="477"/>
    </location>
</feature>
<feature type="transmembrane region" description="Helical" evidence="1">
    <location>
        <begin position="28"/>
        <end position="52"/>
    </location>
</feature>
<name>A0A854BYW0_9BACT</name>
<gene>
    <name evidence="3" type="ORF">BHV76_08010</name>
    <name evidence="2" type="ORF">K8V40_09295</name>
</gene>
<dbReference type="EMBL" id="MNQR01000021">
    <property type="protein sequence ID" value="OKZ09813.1"/>
    <property type="molecule type" value="Genomic_DNA"/>
</dbReference>
<feature type="transmembrane region" description="Helical" evidence="1">
    <location>
        <begin position="312"/>
        <end position="335"/>
    </location>
</feature>
<feature type="transmembrane region" description="Helical" evidence="1">
    <location>
        <begin position="426"/>
        <end position="448"/>
    </location>
</feature>
<feature type="transmembrane region" description="Helical" evidence="1">
    <location>
        <begin position="282"/>
        <end position="300"/>
    </location>
</feature>
<reference evidence="3 4" key="1">
    <citation type="journal article" date="2016" name="Nat. Biotechnol.">
        <title>Measurement of bacterial replication rates in microbial communities.</title>
        <authorList>
            <person name="Brown C.T."/>
            <person name="Olm M.R."/>
            <person name="Thomas B.C."/>
            <person name="Banfield J.F."/>
        </authorList>
    </citation>
    <scope>NUCLEOTIDE SEQUENCE [LARGE SCALE GENOMIC DNA]</scope>
    <source>
        <strain evidence="3">45_130</strain>
    </source>
</reference>
<evidence type="ECO:0000313" key="3">
    <source>
        <dbReference type="EMBL" id="OKZ09813.1"/>
    </source>
</evidence>
<keyword evidence="1" id="KW-1133">Transmembrane helix</keyword>
<evidence type="ECO:0000256" key="1">
    <source>
        <dbReference type="SAM" id="Phobius"/>
    </source>
</evidence>